<organism evidence="1 2">
    <name type="scientific">Paenarthrobacter aurescens</name>
    <name type="common">Arthrobacter aurescens</name>
    <dbReference type="NCBI Taxonomy" id="43663"/>
    <lineage>
        <taxon>Bacteria</taxon>
        <taxon>Bacillati</taxon>
        <taxon>Actinomycetota</taxon>
        <taxon>Actinomycetes</taxon>
        <taxon>Micrococcales</taxon>
        <taxon>Micrococcaceae</taxon>
        <taxon>Paenarthrobacter</taxon>
    </lineage>
</organism>
<dbReference type="AlphaFoldDB" id="A0A4Y3NFJ5"/>
<evidence type="ECO:0000313" key="2">
    <source>
        <dbReference type="Proteomes" id="UP000317715"/>
    </source>
</evidence>
<dbReference type="EMBL" id="BJMD01000016">
    <property type="protein sequence ID" value="GEB20033.1"/>
    <property type="molecule type" value="Genomic_DNA"/>
</dbReference>
<proteinExistence type="predicted"/>
<name>A0A4Y3NFJ5_PAEAU</name>
<reference evidence="1 2" key="1">
    <citation type="submission" date="2019-06" db="EMBL/GenBank/DDBJ databases">
        <title>Whole genome shotgun sequence of Paenarthrobacter aurescens NBRC 12136.</title>
        <authorList>
            <person name="Hosoyama A."/>
            <person name="Uohara A."/>
            <person name="Ohji S."/>
            <person name="Ichikawa N."/>
        </authorList>
    </citation>
    <scope>NUCLEOTIDE SEQUENCE [LARGE SCALE GENOMIC DNA]</scope>
    <source>
        <strain evidence="1 2">NBRC 12136</strain>
    </source>
</reference>
<dbReference type="Proteomes" id="UP000317715">
    <property type="component" value="Unassembled WGS sequence"/>
</dbReference>
<gene>
    <name evidence="1" type="ORF">AAU01_27880</name>
</gene>
<accession>A0A4Y3NFJ5</accession>
<keyword evidence="2" id="KW-1185">Reference proteome</keyword>
<protein>
    <submittedName>
        <fullName evidence="1">Uncharacterized protein</fullName>
    </submittedName>
</protein>
<sequence>MREMSGFDRIVTNDGIMQSPTLNDLDQLLAEGEPLTLARVSEYLATHRLATANWFGPTGRPDRSSWIKREGLGWRVWDTDERAVIMDFSVLRTDSEAEALDSFLRRARNHLQADGTAVRRGF</sequence>
<comment type="caution">
    <text evidence="1">The sequence shown here is derived from an EMBL/GenBank/DDBJ whole genome shotgun (WGS) entry which is preliminary data.</text>
</comment>
<evidence type="ECO:0000313" key="1">
    <source>
        <dbReference type="EMBL" id="GEB20033.1"/>
    </source>
</evidence>